<dbReference type="Gene3D" id="3.40.50.720">
    <property type="entry name" value="NAD(P)-binding Rossmann-like Domain"/>
    <property type="match status" value="1"/>
</dbReference>
<comment type="similarity">
    <text evidence="1">Belongs to the prephenate/arogenate dehydrogenase family.</text>
</comment>
<dbReference type="Pfam" id="PF02153">
    <property type="entry name" value="PDH_N"/>
    <property type="match status" value="1"/>
</dbReference>
<dbReference type="EC" id="1.3.1.43" evidence="4"/>
<proteinExistence type="inferred from homology"/>
<name>W7J7U4_9PSEU</name>
<dbReference type="Proteomes" id="UP000019277">
    <property type="component" value="Unassembled WGS sequence"/>
</dbReference>
<feature type="domain" description="Prephenate/arogenate dehydrogenase" evidence="3">
    <location>
        <begin position="2"/>
        <end position="295"/>
    </location>
</feature>
<dbReference type="GO" id="GO:0047794">
    <property type="term" value="F:cyclohexadienyl dehydrogenase activity"/>
    <property type="evidence" value="ECO:0007669"/>
    <property type="project" value="UniProtKB-EC"/>
</dbReference>
<keyword evidence="5" id="KW-1185">Reference proteome</keyword>
<dbReference type="Pfam" id="PF20463">
    <property type="entry name" value="PDH_C"/>
    <property type="match status" value="1"/>
</dbReference>
<sequence length="326" mass="32554">MRSVCVIGLGLIGGSVLRAVSAAGREAWGATGSALDAEAARAEGHAVELSVEEALRRAAAADALVVLAVPLPALDGVLRKVGELAPGCLLTDVVSVKAPVADAVARYAPSARFVGGHPMAGRSVSGWSAGSARLFQDAAWVVVADEDTDPAVWREVAELALDCGAHVVPTTTSEHDAAVARISHLPHVLAAVLASCGADGGPLALALAAGSFGDGTRVAATRPELVLAMCEGNRPALLAAVDDALGKLGAARGALASTGALRATVTAGHAGRAALEAQRAAGRVHLVVDLAGEDALEELRGLGTQGGRITGFEGTAVKAELPVLAE</sequence>
<dbReference type="InterPro" id="IPR003099">
    <property type="entry name" value="Prephen_DH"/>
</dbReference>
<evidence type="ECO:0000256" key="1">
    <source>
        <dbReference type="ARBA" id="ARBA00007964"/>
    </source>
</evidence>
<dbReference type="AlphaFoldDB" id="W7J7U4"/>
<organism evidence="4 5">
    <name type="scientific">Actinokineospora spheciospongiae</name>
    <dbReference type="NCBI Taxonomy" id="909613"/>
    <lineage>
        <taxon>Bacteria</taxon>
        <taxon>Bacillati</taxon>
        <taxon>Actinomycetota</taxon>
        <taxon>Actinomycetes</taxon>
        <taxon>Pseudonocardiales</taxon>
        <taxon>Pseudonocardiaceae</taxon>
        <taxon>Actinokineospora</taxon>
    </lineage>
</organism>
<accession>W7J7U4</accession>
<dbReference type="NCBIfam" id="NF005108">
    <property type="entry name" value="PRK06545.1-6"/>
    <property type="match status" value="1"/>
</dbReference>
<dbReference type="OrthoDB" id="9802008at2"/>
<dbReference type="eggNOG" id="COG0287">
    <property type="taxonomic scope" value="Bacteria"/>
</dbReference>
<dbReference type="PANTHER" id="PTHR21363:SF0">
    <property type="entry name" value="PREPHENATE DEHYDROGENASE [NADP(+)]"/>
    <property type="match status" value="1"/>
</dbReference>
<dbReference type="PROSITE" id="PS51176">
    <property type="entry name" value="PDH_ADH"/>
    <property type="match status" value="1"/>
</dbReference>
<evidence type="ECO:0000313" key="4">
    <source>
        <dbReference type="EMBL" id="EWC62109.1"/>
    </source>
</evidence>
<dbReference type="GO" id="GO:0004665">
    <property type="term" value="F:prephenate dehydrogenase (NADP+) activity"/>
    <property type="evidence" value="ECO:0007669"/>
    <property type="project" value="InterPro"/>
</dbReference>
<dbReference type="GO" id="GO:0008977">
    <property type="term" value="F:prephenate dehydrogenase (NAD+) activity"/>
    <property type="evidence" value="ECO:0007669"/>
    <property type="project" value="InterPro"/>
</dbReference>
<dbReference type="InterPro" id="IPR050812">
    <property type="entry name" value="Preph/Arog_dehydrog"/>
</dbReference>
<reference evidence="4 5" key="1">
    <citation type="journal article" date="2014" name="Genome Announc.">
        <title>Draft Genome Sequence of the Antitrypanosomally Active Sponge-Associated Bacterium Actinokineospora sp. Strain EG49.</title>
        <authorList>
            <person name="Harjes J."/>
            <person name="Ryu T."/>
            <person name="Abdelmohsen U.R."/>
            <person name="Moitinho-Silva L."/>
            <person name="Horn H."/>
            <person name="Ravasi T."/>
            <person name="Hentschel U."/>
        </authorList>
    </citation>
    <scope>NUCLEOTIDE SEQUENCE [LARGE SCALE GENOMIC DNA]</scope>
    <source>
        <strain evidence="4 5">EG49</strain>
    </source>
</reference>
<gene>
    <name evidence="4" type="ORF">UO65_2623</name>
</gene>
<dbReference type="GO" id="GO:0070403">
    <property type="term" value="F:NAD+ binding"/>
    <property type="evidence" value="ECO:0007669"/>
    <property type="project" value="InterPro"/>
</dbReference>
<dbReference type="PATRIC" id="fig|909613.9.peg.2629"/>
<dbReference type="InterPro" id="IPR036291">
    <property type="entry name" value="NAD(P)-bd_dom_sf"/>
</dbReference>
<protein>
    <submittedName>
        <fullName evidence="4">Arogenate dehydrogenase</fullName>
        <ecNumber evidence="4">1.3.1.43</ecNumber>
    </submittedName>
</protein>
<keyword evidence="2 4" id="KW-0560">Oxidoreductase</keyword>
<evidence type="ECO:0000259" key="3">
    <source>
        <dbReference type="PROSITE" id="PS51176"/>
    </source>
</evidence>
<dbReference type="InterPro" id="IPR046825">
    <property type="entry name" value="PDH_C"/>
</dbReference>
<dbReference type="Gene3D" id="1.10.3660.10">
    <property type="entry name" value="6-phosphogluconate dehydrogenase C-terminal like domain"/>
    <property type="match status" value="1"/>
</dbReference>
<dbReference type="InterPro" id="IPR008927">
    <property type="entry name" value="6-PGluconate_DH-like_C_sf"/>
</dbReference>
<dbReference type="EMBL" id="AYXG01000089">
    <property type="protein sequence ID" value="EWC62109.1"/>
    <property type="molecule type" value="Genomic_DNA"/>
</dbReference>
<dbReference type="GO" id="GO:0006571">
    <property type="term" value="P:tyrosine biosynthetic process"/>
    <property type="evidence" value="ECO:0007669"/>
    <property type="project" value="InterPro"/>
</dbReference>
<dbReference type="InterPro" id="IPR046826">
    <property type="entry name" value="PDH_N"/>
</dbReference>
<dbReference type="SUPFAM" id="SSF48179">
    <property type="entry name" value="6-phosphogluconate dehydrogenase C-terminal domain-like"/>
    <property type="match status" value="1"/>
</dbReference>
<evidence type="ECO:0000313" key="5">
    <source>
        <dbReference type="Proteomes" id="UP000019277"/>
    </source>
</evidence>
<comment type="caution">
    <text evidence="4">The sequence shown here is derived from an EMBL/GenBank/DDBJ whole genome shotgun (WGS) entry which is preliminary data.</text>
</comment>
<dbReference type="RefSeq" id="WP_084175520.1">
    <property type="nucleotide sequence ID" value="NZ_AYXG01000089.1"/>
</dbReference>
<dbReference type="STRING" id="909613.UO65_2623"/>
<dbReference type="PANTHER" id="PTHR21363">
    <property type="entry name" value="PREPHENATE DEHYDROGENASE"/>
    <property type="match status" value="1"/>
</dbReference>
<evidence type="ECO:0000256" key="2">
    <source>
        <dbReference type="ARBA" id="ARBA00023002"/>
    </source>
</evidence>
<dbReference type="SUPFAM" id="SSF51735">
    <property type="entry name" value="NAD(P)-binding Rossmann-fold domains"/>
    <property type="match status" value="1"/>
</dbReference>